<proteinExistence type="predicted"/>
<dbReference type="EMBL" id="JAUSUI010000003">
    <property type="protein sequence ID" value="MDQ0302802.1"/>
    <property type="molecule type" value="Genomic_DNA"/>
</dbReference>
<gene>
    <name evidence="8" type="ORF">J2S75_001830</name>
</gene>
<feature type="transmembrane region" description="Helical" evidence="7">
    <location>
        <begin position="160"/>
        <end position="184"/>
    </location>
</feature>
<keyword evidence="3" id="KW-0808">Transferase</keyword>
<organism evidence="8 9">
    <name type="scientific">Ancylobacter polymorphus</name>
    <dbReference type="NCBI Taxonomy" id="223390"/>
    <lineage>
        <taxon>Bacteria</taxon>
        <taxon>Pseudomonadati</taxon>
        <taxon>Pseudomonadota</taxon>
        <taxon>Alphaproteobacteria</taxon>
        <taxon>Hyphomicrobiales</taxon>
        <taxon>Xanthobacteraceae</taxon>
        <taxon>Ancylobacter</taxon>
    </lineage>
</organism>
<keyword evidence="4 7" id="KW-0812">Transmembrane</keyword>
<dbReference type="RefSeq" id="WP_378283703.1">
    <property type="nucleotide sequence ID" value="NZ_JBHUCS010000004.1"/>
</dbReference>
<evidence type="ECO:0000313" key="9">
    <source>
        <dbReference type="Proteomes" id="UP001224682"/>
    </source>
</evidence>
<comment type="subcellular location">
    <subcellularLocation>
        <location evidence="1">Membrane</location>
        <topology evidence="1">Multi-pass membrane protein</topology>
    </subcellularLocation>
</comment>
<evidence type="ECO:0000256" key="7">
    <source>
        <dbReference type="SAM" id="Phobius"/>
    </source>
</evidence>
<feature type="transmembrane region" description="Helical" evidence="7">
    <location>
        <begin position="522"/>
        <end position="542"/>
    </location>
</feature>
<feature type="transmembrane region" description="Helical" evidence="7">
    <location>
        <begin position="554"/>
        <end position="579"/>
    </location>
</feature>
<dbReference type="Pfam" id="PF13641">
    <property type="entry name" value="Glyco_tranf_2_3"/>
    <property type="match status" value="1"/>
</dbReference>
<feature type="transmembrane region" description="Helical" evidence="7">
    <location>
        <begin position="477"/>
        <end position="502"/>
    </location>
</feature>
<sequence>MRGIAQGLDPAVLHYARRRALRLGTGLDETLLATGHASPDTLAQAAALDLGIDFEPLDPAVFKALPRLAATDVCSMLRSGVMRTTDGRLVAAARGARLRRLAAALAERPQLRGRVSLTTPERLSRFVHARFGRQLGNLATYRLRDKQPHQSAGTLHASRYLFGLIACLLAALFLTTTATSFIGAWIPPGLVALMLIGSATLKLAACTIPPQRPPRPARDDKSLPGYSLIVPLYREARVVPQLVDALDGIDYPREKLQILLVIEPDDEATATALALHARRPGFEVIVAPPVGPRTKPKALNAALPFARGTVIGVYDAEDVPDPLQLRHVCGRLNARGNERIGCVQARLVIDNLADGWISRQFAAEYAGYFDVVLPMLGLCRLPLPLGGTSNHFRRAALDDVNGWDPFNVTEDADLGVRLARAGWGTDVIASATDEEAPQRFGAWMRQRTRWYKGWMQTLLVHIRQPLRMAREAGWAETLTLLFLLGSGTAAALLHPVLFASVLLGLFLEPIHELSFTSTLLDGVWFCVLVAGCLGTVLSTLLGMQRRRIPGMVSVALSMPVYWLMMSAAAWRALIALVIAPSHWEKTEHGLARTSRRRQGWRPTLRLRNSGAIRQRHLRASASG</sequence>
<keyword evidence="9" id="KW-1185">Reference proteome</keyword>
<reference evidence="8 9" key="1">
    <citation type="submission" date="2023-07" db="EMBL/GenBank/DDBJ databases">
        <title>Genomic Encyclopedia of Type Strains, Phase IV (KMG-IV): sequencing the most valuable type-strain genomes for metagenomic binning, comparative biology and taxonomic classification.</title>
        <authorList>
            <person name="Goeker M."/>
        </authorList>
    </citation>
    <scope>NUCLEOTIDE SEQUENCE [LARGE SCALE GENOMIC DNA]</scope>
    <source>
        <strain evidence="8 9">DSM 2457</strain>
    </source>
</reference>
<evidence type="ECO:0000256" key="6">
    <source>
        <dbReference type="ARBA" id="ARBA00023136"/>
    </source>
</evidence>
<evidence type="ECO:0000313" key="8">
    <source>
        <dbReference type="EMBL" id="MDQ0302802.1"/>
    </source>
</evidence>
<feature type="transmembrane region" description="Helical" evidence="7">
    <location>
        <begin position="190"/>
        <end position="208"/>
    </location>
</feature>
<dbReference type="Proteomes" id="UP001224682">
    <property type="component" value="Unassembled WGS sequence"/>
</dbReference>
<keyword evidence="5 7" id="KW-1133">Transmembrane helix</keyword>
<dbReference type="PANTHER" id="PTHR43867:SF2">
    <property type="entry name" value="CELLULOSE SYNTHASE CATALYTIC SUBUNIT A [UDP-FORMING]"/>
    <property type="match status" value="1"/>
</dbReference>
<name>A0ABU0BAD9_9HYPH</name>
<evidence type="ECO:0000256" key="4">
    <source>
        <dbReference type="ARBA" id="ARBA00022692"/>
    </source>
</evidence>
<dbReference type="SUPFAM" id="SSF53448">
    <property type="entry name" value="Nucleotide-diphospho-sugar transferases"/>
    <property type="match status" value="1"/>
</dbReference>
<dbReference type="InterPro" id="IPR029044">
    <property type="entry name" value="Nucleotide-diphossugar_trans"/>
</dbReference>
<keyword evidence="2" id="KW-0328">Glycosyltransferase</keyword>
<comment type="caution">
    <text evidence="8">The sequence shown here is derived from an EMBL/GenBank/DDBJ whole genome shotgun (WGS) entry which is preliminary data.</text>
</comment>
<keyword evidence="6 7" id="KW-0472">Membrane</keyword>
<dbReference type="InterPro" id="IPR050321">
    <property type="entry name" value="Glycosyltr_2/OpgH_subfam"/>
</dbReference>
<evidence type="ECO:0000256" key="3">
    <source>
        <dbReference type="ARBA" id="ARBA00022679"/>
    </source>
</evidence>
<protein>
    <submittedName>
        <fullName evidence="8">Cellulose synthase/poly-beta-1,6-N-acetylglucosamine synthase-like glycosyltransferase</fullName>
    </submittedName>
</protein>
<accession>A0ABU0BAD9</accession>
<evidence type="ECO:0000256" key="1">
    <source>
        <dbReference type="ARBA" id="ARBA00004141"/>
    </source>
</evidence>
<dbReference type="Gene3D" id="3.90.550.10">
    <property type="entry name" value="Spore Coat Polysaccharide Biosynthesis Protein SpsA, Chain A"/>
    <property type="match status" value="1"/>
</dbReference>
<dbReference type="PANTHER" id="PTHR43867">
    <property type="entry name" value="CELLULOSE SYNTHASE CATALYTIC SUBUNIT A [UDP-FORMING]"/>
    <property type="match status" value="1"/>
</dbReference>
<evidence type="ECO:0000256" key="2">
    <source>
        <dbReference type="ARBA" id="ARBA00022676"/>
    </source>
</evidence>
<evidence type="ECO:0000256" key="5">
    <source>
        <dbReference type="ARBA" id="ARBA00022989"/>
    </source>
</evidence>